<evidence type="ECO:0000313" key="2">
    <source>
        <dbReference type="Proteomes" id="UP000278775"/>
    </source>
</evidence>
<reference evidence="1 2" key="1">
    <citation type="submission" date="2018-08" db="EMBL/GenBank/DDBJ databases">
        <title>Chryseobacterium nematophagum: a novel matrix digesting pathogen of nematodes.</title>
        <authorList>
            <person name="Page A."/>
            <person name="Roberts M."/>
            <person name="Felix M.-A."/>
            <person name="Weir W."/>
        </authorList>
    </citation>
    <scope>NUCLEOTIDE SEQUENCE [LARGE SCALE GENOMIC DNA]</scope>
    <source>
        <strain evidence="1 2">JUb129</strain>
    </source>
</reference>
<gene>
    <name evidence="1" type="ORF">D1631_05640</name>
</gene>
<dbReference type="Gene3D" id="3.10.450.50">
    <property type="match status" value="1"/>
</dbReference>
<protein>
    <submittedName>
        <fullName evidence="1">Uncharacterized protein</fullName>
    </submittedName>
</protein>
<evidence type="ECO:0000313" key="1">
    <source>
        <dbReference type="EMBL" id="RNA61451.1"/>
    </source>
</evidence>
<name>A0A3M7TD92_9FLAO</name>
<organism evidence="1 2">
    <name type="scientific">Chryseobacterium nematophagum</name>
    <dbReference type="NCBI Taxonomy" id="2305228"/>
    <lineage>
        <taxon>Bacteria</taxon>
        <taxon>Pseudomonadati</taxon>
        <taxon>Bacteroidota</taxon>
        <taxon>Flavobacteriia</taxon>
        <taxon>Flavobacteriales</taxon>
        <taxon>Weeksellaceae</taxon>
        <taxon>Chryseobacterium group</taxon>
        <taxon>Chryseobacterium</taxon>
    </lineage>
</organism>
<sequence length="161" mass="18190">MKSLFLYVTAIFICIQCSSTSEDDISNVNLSIKEIKKIILEEQVAWTSGDSKAYSAHFDENGIFTNVFGSSFTGYSAFLTRHELLFKGVFKGSKMQQNITTLKIDKNIAIVETITRISEFSYDEHLAGIYIDENGFLNTRLLQILKKEKKSGKLLPIIMSI</sequence>
<dbReference type="InterPro" id="IPR032710">
    <property type="entry name" value="NTF2-like_dom_sf"/>
</dbReference>
<dbReference type="AlphaFoldDB" id="A0A3M7TD92"/>
<comment type="caution">
    <text evidence="1">The sequence shown here is derived from an EMBL/GenBank/DDBJ whole genome shotgun (WGS) entry which is preliminary data.</text>
</comment>
<dbReference type="RefSeq" id="WP_122635592.1">
    <property type="nucleotide sequence ID" value="NZ_QWIU01000002.1"/>
</dbReference>
<proteinExistence type="predicted"/>
<dbReference type="Proteomes" id="UP000278775">
    <property type="component" value="Unassembled WGS sequence"/>
</dbReference>
<dbReference type="SUPFAM" id="SSF54427">
    <property type="entry name" value="NTF2-like"/>
    <property type="match status" value="1"/>
</dbReference>
<dbReference type="EMBL" id="QWIU01000002">
    <property type="protein sequence ID" value="RNA61451.1"/>
    <property type="molecule type" value="Genomic_DNA"/>
</dbReference>
<dbReference type="OrthoDB" id="2887901at2"/>
<accession>A0A3M7TD92</accession>